<dbReference type="AlphaFoldDB" id="K9GLN9"/>
<sequence>MSSKFVNRRKPRKIGVDDEQEDGGSASGM</sequence>
<proteinExistence type="predicted"/>
<gene>
    <name evidence="2" type="ORF">PDIP_02760</name>
</gene>
<dbReference type="EMBL" id="AKCU01000024">
    <property type="protein sequence ID" value="EKV21799.1"/>
    <property type="molecule type" value="Genomic_DNA"/>
</dbReference>
<evidence type="ECO:0000313" key="2">
    <source>
        <dbReference type="EMBL" id="EKV21799.1"/>
    </source>
</evidence>
<dbReference type="KEGG" id="pdp:PDIP_02760"/>
<name>K9GLN9_PEND1</name>
<evidence type="ECO:0000313" key="3">
    <source>
        <dbReference type="Proteomes" id="UP000009886"/>
    </source>
</evidence>
<comment type="caution">
    <text evidence="2">The sequence shown here is derived from an EMBL/GenBank/DDBJ whole genome shotgun (WGS) entry which is preliminary data.</text>
</comment>
<dbReference type="HOGENOM" id="CLU_3410702_0_0_1"/>
<accession>K9GLN9</accession>
<dbReference type="Proteomes" id="UP000009886">
    <property type="component" value="Unassembled WGS sequence"/>
</dbReference>
<feature type="compositionally biased region" description="Basic residues" evidence="1">
    <location>
        <begin position="1"/>
        <end position="13"/>
    </location>
</feature>
<dbReference type="VEuPathDB" id="FungiDB:PDIP_02760"/>
<evidence type="ECO:0000256" key="1">
    <source>
        <dbReference type="SAM" id="MobiDB-lite"/>
    </source>
</evidence>
<protein>
    <submittedName>
        <fullName evidence="2">Uncharacterized protein</fullName>
    </submittedName>
</protein>
<organism evidence="2 3">
    <name type="scientific">Penicillium digitatum (strain Pd1 / CECT 20795)</name>
    <name type="common">Green mold</name>
    <dbReference type="NCBI Taxonomy" id="1170230"/>
    <lineage>
        <taxon>Eukaryota</taxon>
        <taxon>Fungi</taxon>
        <taxon>Dikarya</taxon>
        <taxon>Ascomycota</taxon>
        <taxon>Pezizomycotina</taxon>
        <taxon>Eurotiomycetes</taxon>
        <taxon>Eurotiomycetidae</taxon>
        <taxon>Eurotiales</taxon>
        <taxon>Aspergillaceae</taxon>
        <taxon>Penicillium</taxon>
    </lineage>
</organism>
<reference evidence="3" key="1">
    <citation type="journal article" date="2012" name="BMC Genomics">
        <title>Genome sequence of the necrotrophic fungus Penicillium digitatum, the main postharvest pathogen of citrus.</title>
        <authorList>
            <person name="Marcet-Houben M."/>
            <person name="Ballester A.-R."/>
            <person name="de la Fuente B."/>
            <person name="Harries E."/>
            <person name="Marcos J.F."/>
            <person name="Gonzalez-Candelas L."/>
            <person name="Gabaldon T."/>
        </authorList>
    </citation>
    <scope>NUCLEOTIDE SEQUENCE [LARGE SCALE GENOMIC DNA]</scope>
    <source>
        <strain evidence="3">Pd1 / CECT 20795</strain>
    </source>
</reference>
<feature type="region of interest" description="Disordered" evidence="1">
    <location>
        <begin position="1"/>
        <end position="29"/>
    </location>
</feature>